<feature type="region of interest" description="Disordered" evidence="1">
    <location>
        <begin position="1"/>
        <end position="29"/>
    </location>
</feature>
<gene>
    <name evidence="2" type="ORF">GCM10022419_078140</name>
</gene>
<proteinExistence type="predicted"/>
<evidence type="ECO:0000313" key="2">
    <source>
        <dbReference type="EMBL" id="GAA3584635.1"/>
    </source>
</evidence>
<keyword evidence="3" id="KW-1185">Reference proteome</keyword>
<name>A0ABP6YNN1_9ACTN</name>
<protein>
    <submittedName>
        <fullName evidence="2">Uncharacterized protein</fullName>
    </submittedName>
</protein>
<comment type="caution">
    <text evidence="2">The sequence shown here is derived from an EMBL/GenBank/DDBJ whole genome shotgun (WGS) entry which is preliminary data.</text>
</comment>
<sequence>MSDGSDDTTPEEPPGPVMRRQSELEPDMTELSRWGAAHPELLGGIWWKLAADPEDMKMCLGVVGATAAVAAQVRGLLAHPEHLNVIAQRHTLRELRRLQETITDDEIARWQALWESGSFASEEEFWRRRREGPLLVQIGVDPTINRVSVGVDPLDRTFADALIDRYGADRVHVFWERLTDGWF</sequence>
<evidence type="ECO:0000313" key="3">
    <source>
        <dbReference type="Proteomes" id="UP001500630"/>
    </source>
</evidence>
<accession>A0ABP6YNN1</accession>
<dbReference type="Proteomes" id="UP001500630">
    <property type="component" value="Unassembled WGS sequence"/>
</dbReference>
<reference evidence="3" key="1">
    <citation type="journal article" date="2019" name="Int. J. Syst. Evol. Microbiol.">
        <title>The Global Catalogue of Microorganisms (GCM) 10K type strain sequencing project: providing services to taxonomists for standard genome sequencing and annotation.</title>
        <authorList>
            <consortium name="The Broad Institute Genomics Platform"/>
            <consortium name="The Broad Institute Genome Sequencing Center for Infectious Disease"/>
            <person name="Wu L."/>
            <person name="Ma J."/>
        </authorList>
    </citation>
    <scope>NUCLEOTIDE SEQUENCE [LARGE SCALE GENOMIC DNA]</scope>
    <source>
        <strain evidence="3">JCM 17326</strain>
    </source>
</reference>
<dbReference type="EMBL" id="BAABDQ010000021">
    <property type="protein sequence ID" value="GAA3584635.1"/>
    <property type="molecule type" value="Genomic_DNA"/>
</dbReference>
<feature type="compositionally biased region" description="Acidic residues" evidence="1">
    <location>
        <begin position="1"/>
        <end position="10"/>
    </location>
</feature>
<organism evidence="2 3">
    <name type="scientific">Nonomuraea rosea</name>
    <dbReference type="NCBI Taxonomy" id="638574"/>
    <lineage>
        <taxon>Bacteria</taxon>
        <taxon>Bacillati</taxon>
        <taxon>Actinomycetota</taxon>
        <taxon>Actinomycetes</taxon>
        <taxon>Streptosporangiales</taxon>
        <taxon>Streptosporangiaceae</taxon>
        <taxon>Nonomuraea</taxon>
    </lineage>
</organism>
<evidence type="ECO:0000256" key="1">
    <source>
        <dbReference type="SAM" id="MobiDB-lite"/>
    </source>
</evidence>